<evidence type="ECO:0000256" key="1">
    <source>
        <dbReference type="ARBA" id="ARBA00004651"/>
    </source>
</evidence>
<feature type="transmembrane region" description="Helical" evidence="8">
    <location>
        <begin position="12"/>
        <end position="30"/>
    </location>
</feature>
<feature type="transmembrane region" description="Helical" evidence="8">
    <location>
        <begin position="150"/>
        <end position="168"/>
    </location>
</feature>
<feature type="transmembrane region" description="Helical" evidence="8">
    <location>
        <begin position="379"/>
        <end position="398"/>
    </location>
</feature>
<feature type="transmembrane region" description="Helical" evidence="8">
    <location>
        <begin position="100"/>
        <end position="120"/>
    </location>
</feature>
<evidence type="ECO:0000256" key="8">
    <source>
        <dbReference type="SAM" id="Phobius"/>
    </source>
</evidence>
<keyword evidence="3" id="KW-0328">Glycosyltransferase</keyword>
<evidence type="ECO:0000256" key="4">
    <source>
        <dbReference type="ARBA" id="ARBA00022679"/>
    </source>
</evidence>
<feature type="transmembrane region" description="Helical" evidence="8">
    <location>
        <begin position="126"/>
        <end position="143"/>
    </location>
</feature>
<feature type="transmembrane region" description="Helical" evidence="8">
    <location>
        <begin position="198"/>
        <end position="220"/>
    </location>
</feature>
<reference evidence="9 10" key="1">
    <citation type="journal article" date="2019" name="Int. J. Syst. Evol. Microbiol.">
        <title>The Global Catalogue of Microorganisms (GCM) 10K type strain sequencing project: providing services to taxonomists for standard genome sequencing and annotation.</title>
        <authorList>
            <consortium name="The Broad Institute Genomics Platform"/>
            <consortium name="The Broad Institute Genome Sequencing Center for Infectious Disease"/>
            <person name="Wu L."/>
            <person name="Ma J."/>
        </authorList>
    </citation>
    <scope>NUCLEOTIDE SEQUENCE [LARGE SCALE GENOMIC DNA]</scope>
    <source>
        <strain evidence="9 10">JCM 15089</strain>
    </source>
</reference>
<gene>
    <name evidence="9" type="ORF">GCM10008942_29300</name>
</gene>
<evidence type="ECO:0000313" key="9">
    <source>
        <dbReference type="EMBL" id="GAA0578565.1"/>
    </source>
</evidence>
<dbReference type="InterPro" id="IPR050297">
    <property type="entry name" value="LipidA_mod_glycosyltrf_83"/>
</dbReference>
<evidence type="ECO:0000256" key="5">
    <source>
        <dbReference type="ARBA" id="ARBA00022692"/>
    </source>
</evidence>
<evidence type="ECO:0008006" key="11">
    <source>
        <dbReference type="Google" id="ProtNLM"/>
    </source>
</evidence>
<feature type="transmembrane region" description="Helical" evidence="8">
    <location>
        <begin position="432"/>
        <end position="449"/>
    </location>
</feature>
<evidence type="ECO:0000256" key="2">
    <source>
        <dbReference type="ARBA" id="ARBA00022475"/>
    </source>
</evidence>
<dbReference type="PANTHER" id="PTHR33908:SF3">
    <property type="entry name" value="UNDECAPRENYL PHOSPHATE-ALPHA-4-AMINO-4-DEOXY-L-ARABINOSE ARABINOSYL TRANSFERASE"/>
    <property type="match status" value="1"/>
</dbReference>
<organism evidence="9 10">
    <name type="scientific">Rhizomicrobium electricum</name>
    <dbReference type="NCBI Taxonomy" id="480070"/>
    <lineage>
        <taxon>Bacteria</taxon>
        <taxon>Pseudomonadati</taxon>
        <taxon>Pseudomonadota</taxon>
        <taxon>Alphaproteobacteria</taxon>
        <taxon>Micropepsales</taxon>
        <taxon>Micropepsaceae</taxon>
        <taxon>Rhizomicrobium</taxon>
    </lineage>
</organism>
<feature type="transmembrane region" description="Helical" evidence="8">
    <location>
        <begin position="174"/>
        <end position="191"/>
    </location>
</feature>
<comment type="subcellular location">
    <subcellularLocation>
        <location evidence="1">Cell membrane</location>
        <topology evidence="1">Multi-pass membrane protein</topology>
    </subcellularLocation>
</comment>
<sequence>MRWKTALPDPRLVATAVIALGGLITFLINFPGSMEDDSFVQLVEGREDFYSNWHPPVMSWLLGLSDQLPGPAAGWFTGFEMLVCFGTLALVLWLPKRVSWAAVAVAALMLPLPQLFMSQAVVWKDALFANASFAGFVAIALAAKLWPRRAVRWALLVLSSAFLALAVLTRQNGAVIVPFAVLALAVVAWRLEGRWRTALIHGAALFAATVVIAWGGNALLQLQADGYPAKQEQFKILYLYDITGMVKRDPAIKLAVFDRDAPVLARTVRQKAVPLWSPVKNDTMETDDIIAVKDAVPASVVTRQWKALIAEHPGLYLRVRAQLFRWVFQPPDVGLCHPFHVGDQGGEEEMKELGAKPRLDARDIALWHYGDFFQYHTPLFSHTLFAVLGIGVLVIVLRRREPADIVLAALIGATAVFTATFFILSIACDYRYLYLIDLTALAGALYVAADWRALLKR</sequence>
<protein>
    <recommendedName>
        <fullName evidence="11">Glycosyltransferase RgtA/B/C/D-like domain-containing protein</fullName>
    </recommendedName>
</protein>
<evidence type="ECO:0000256" key="3">
    <source>
        <dbReference type="ARBA" id="ARBA00022676"/>
    </source>
</evidence>
<evidence type="ECO:0000256" key="7">
    <source>
        <dbReference type="ARBA" id="ARBA00023136"/>
    </source>
</evidence>
<keyword evidence="5 8" id="KW-0812">Transmembrane</keyword>
<accession>A0ABN1F0J9</accession>
<comment type="caution">
    <text evidence="9">The sequence shown here is derived from an EMBL/GenBank/DDBJ whole genome shotgun (WGS) entry which is preliminary data.</text>
</comment>
<keyword evidence="2" id="KW-1003">Cell membrane</keyword>
<evidence type="ECO:0000256" key="6">
    <source>
        <dbReference type="ARBA" id="ARBA00022989"/>
    </source>
</evidence>
<feature type="transmembrane region" description="Helical" evidence="8">
    <location>
        <begin position="405"/>
        <end position="426"/>
    </location>
</feature>
<keyword evidence="6 8" id="KW-1133">Transmembrane helix</keyword>
<keyword evidence="4" id="KW-0808">Transferase</keyword>
<keyword evidence="7 8" id="KW-0472">Membrane</keyword>
<name>A0ABN1F0J9_9PROT</name>
<feature type="transmembrane region" description="Helical" evidence="8">
    <location>
        <begin position="72"/>
        <end position="93"/>
    </location>
</feature>
<proteinExistence type="predicted"/>
<dbReference type="Proteomes" id="UP001499951">
    <property type="component" value="Unassembled WGS sequence"/>
</dbReference>
<evidence type="ECO:0000313" key="10">
    <source>
        <dbReference type="Proteomes" id="UP001499951"/>
    </source>
</evidence>
<dbReference type="PANTHER" id="PTHR33908">
    <property type="entry name" value="MANNOSYLTRANSFERASE YKCB-RELATED"/>
    <property type="match status" value="1"/>
</dbReference>
<dbReference type="EMBL" id="BAAADD010000008">
    <property type="protein sequence ID" value="GAA0578565.1"/>
    <property type="molecule type" value="Genomic_DNA"/>
</dbReference>
<keyword evidence="10" id="KW-1185">Reference proteome</keyword>